<name>A0A8J7U734_9BACT</name>
<feature type="domain" description="Sulfatase-modifying factor enzyme-like" evidence="3">
    <location>
        <begin position="906"/>
        <end position="1177"/>
    </location>
</feature>
<dbReference type="SUPFAM" id="SSF56436">
    <property type="entry name" value="C-type lectin-like"/>
    <property type="match status" value="1"/>
</dbReference>
<dbReference type="GO" id="GO:0016787">
    <property type="term" value="F:hydrolase activity"/>
    <property type="evidence" value="ECO:0007669"/>
    <property type="project" value="InterPro"/>
</dbReference>
<feature type="domain" description="Calcineurin-like phosphoesterase" evidence="2">
    <location>
        <begin position="15"/>
        <end position="253"/>
    </location>
</feature>
<dbReference type="SUPFAM" id="SSF52540">
    <property type="entry name" value="P-loop containing nucleoside triphosphate hydrolases"/>
    <property type="match status" value="1"/>
</dbReference>
<dbReference type="InterPro" id="IPR016187">
    <property type="entry name" value="CTDL_fold"/>
</dbReference>
<keyword evidence="6" id="KW-1185">Reference proteome</keyword>
<dbReference type="PANTHER" id="PTHR23150">
    <property type="entry name" value="SULFATASE MODIFYING FACTOR 1, 2"/>
    <property type="match status" value="1"/>
</dbReference>
<dbReference type="InterPro" id="IPR005532">
    <property type="entry name" value="SUMF_dom"/>
</dbReference>
<dbReference type="InterPro" id="IPR004843">
    <property type="entry name" value="Calcineurin-like_PHP"/>
</dbReference>
<dbReference type="GO" id="GO:0120147">
    <property type="term" value="F:formylglycine-generating oxidase activity"/>
    <property type="evidence" value="ECO:0007669"/>
    <property type="project" value="TreeGrafter"/>
</dbReference>
<dbReference type="Proteomes" id="UP000664417">
    <property type="component" value="Unassembled WGS sequence"/>
</dbReference>
<dbReference type="SUPFAM" id="SSF56300">
    <property type="entry name" value="Metallo-dependent phosphatases"/>
    <property type="match status" value="1"/>
</dbReference>
<dbReference type="InterPro" id="IPR029052">
    <property type="entry name" value="Metallo-depent_PP-like"/>
</dbReference>
<dbReference type="Gene3D" id="3.90.1580.10">
    <property type="entry name" value="paralog of FGE (formylglycine-generating enzyme)"/>
    <property type="match status" value="1"/>
</dbReference>
<dbReference type="AlphaFoldDB" id="A0A8J7U734"/>
<dbReference type="RefSeq" id="WP_207863555.1">
    <property type="nucleotide sequence ID" value="NZ_JAFREP010000063.1"/>
</dbReference>
<proteinExistence type="predicted"/>
<dbReference type="InterPro" id="IPR027417">
    <property type="entry name" value="P-loop_NTPase"/>
</dbReference>
<organism evidence="5 6">
    <name type="scientific">Acanthopleuribacter pedis</name>
    <dbReference type="NCBI Taxonomy" id="442870"/>
    <lineage>
        <taxon>Bacteria</taxon>
        <taxon>Pseudomonadati</taxon>
        <taxon>Acidobacteriota</taxon>
        <taxon>Holophagae</taxon>
        <taxon>Acanthopleuribacterales</taxon>
        <taxon>Acanthopleuribacteraceae</taxon>
        <taxon>Acanthopleuribacter</taxon>
    </lineage>
</organism>
<dbReference type="Pfam" id="PF00149">
    <property type="entry name" value="Metallophos"/>
    <property type="match status" value="1"/>
</dbReference>
<dbReference type="EMBL" id="JAFREP010000063">
    <property type="protein sequence ID" value="MBO1323402.1"/>
    <property type="molecule type" value="Genomic_DNA"/>
</dbReference>
<dbReference type="Gene3D" id="3.40.50.300">
    <property type="entry name" value="P-loop containing nucleotide triphosphate hydrolases"/>
    <property type="match status" value="1"/>
</dbReference>
<feature type="region of interest" description="Disordered" evidence="1">
    <location>
        <begin position="402"/>
        <end position="434"/>
    </location>
</feature>
<dbReference type="InterPro" id="IPR007111">
    <property type="entry name" value="NACHT_NTPase"/>
</dbReference>
<evidence type="ECO:0000259" key="4">
    <source>
        <dbReference type="Pfam" id="PF05729"/>
    </source>
</evidence>
<evidence type="ECO:0000313" key="5">
    <source>
        <dbReference type="EMBL" id="MBO1323402.1"/>
    </source>
</evidence>
<accession>A0A8J7U734</accession>
<evidence type="ECO:0000256" key="1">
    <source>
        <dbReference type="SAM" id="MobiDB-lite"/>
    </source>
</evidence>
<feature type="region of interest" description="Disordered" evidence="1">
    <location>
        <begin position="1149"/>
        <end position="1169"/>
    </location>
</feature>
<dbReference type="InterPro" id="IPR051043">
    <property type="entry name" value="Sulfatase_Mod_Factor_Kinase"/>
</dbReference>
<gene>
    <name evidence="5" type="ORF">J3U88_33355</name>
</gene>
<evidence type="ECO:0000313" key="6">
    <source>
        <dbReference type="Proteomes" id="UP000664417"/>
    </source>
</evidence>
<protein>
    <submittedName>
        <fullName evidence="5">SUMF1/EgtB/PvdO family nonheme iron enzyme</fullName>
    </submittedName>
</protein>
<dbReference type="PANTHER" id="PTHR23150:SF19">
    <property type="entry name" value="FORMYLGLYCINE-GENERATING ENZYME"/>
    <property type="match status" value="1"/>
</dbReference>
<sequence>MSSLSHQPKRTLSWLHLSDFHFGKGAAWQQQAVWDHLVRDVVKDRSKGDPPIDWVFLSGNIANRGIPEEYTAAKERFKELAQALNHDPKKHWFIAPGNHDVNRGSVDQFHKEVRNDLKVSVVNTILKSETHRASHANRQDAFFKFAADFCGGDWSPQNPWQVEIRKVAGIRVAVLCLNSAWLCQDDDDEGHIAMGWYQVQNALNKLKKHDIDLKIALFHHPFTDFMEEDAHKVEGLLTGSSGCQFIMRGHKHRTRLSLAHTPDQACFEMAAGAAWGETRHPLTITQVSMDLAANTLQVMVWAYSENDGGFWHLASHIYQGLKKGRYQTEIPSCWGLEPGVVGDDGYDGGIIRIETQWIPTSYRNRLLPRYGSLEPLVDPDKPLEMRLQRVFVPLVTDWQSAEEREAAHKREQAAKEKQPSDKEHPGKEGSPSRPLDKLLQREALHHCLIVGGPGSGKSTLLAYLTLEQLEAEDSEAVLPILLPLKKLGDYLKDATAPELPQTLVDWAAAELAPFGLDSAALKTRMGSGRVWWLLDGLDEIFVPKQRFLVANLIGAFAKCLGEKDRLTVTARPVAIRQQGVLTALAFQEKQAQVLRLDDQAQEQLLTRWFEAVKGKDALQEAHDLKQQLWGSLRRHPHVQAMCNNPLLLTIIAGIFNAGKAIPRRRVDLYHRAVTLLLERRFGPSAGGTEEECTRFYHGLAHTALWMFKSNQVGEILEHDLFERLKEKWFETTTMNYEQRISLLHKVRRLGTHSGLFLVNDDPPEYSFTHLGFQEFLAAVAVSEYKDPFKFLGTYFEDSAWHEVVRLTAANLCRTRGGGMGQRFLGDLKKRAVEKPTDIEPLILAVEAAAEARLGNIKLSFLEELRDQTVRTLEDGNSLATPKQRHILGKALGGLGDPRLGLEKVGRWIRIEAGSFVMGDDNSDEEDEKPAHRVTLTEPFLMAKYPVTNAEFRPFVEAKGYEQMRWWSEEGRMWLGRYEQWLKHFGLDNQPWLCPGKQPLFWQNAQFNEPNQPVVGLSWYEAEAFCNWQTEMFDKEEGARWTVGSKILLPTEAQWVYAARGETGRRFPWSGEELSAEKTNFKESELSHPSVIGIYPRGKTSTDLFDLCGNVWEWCRDHFEAEAYRQSGRDRNPFVFSDHTVRALRGGSWDSSSGNLVASRRGGSRAGGRGNSVGFRPVVVLPSD</sequence>
<dbReference type="Pfam" id="PF03781">
    <property type="entry name" value="FGE-sulfatase"/>
    <property type="match status" value="1"/>
</dbReference>
<reference evidence="5" key="1">
    <citation type="submission" date="2021-03" db="EMBL/GenBank/DDBJ databases">
        <authorList>
            <person name="Wang G."/>
        </authorList>
    </citation>
    <scope>NUCLEOTIDE SEQUENCE</scope>
    <source>
        <strain evidence="5">KCTC 12899</strain>
    </source>
</reference>
<feature type="domain" description="NACHT" evidence="4">
    <location>
        <begin position="447"/>
        <end position="611"/>
    </location>
</feature>
<dbReference type="Gene3D" id="3.60.21.10">
    <property type="match status" value="1"/>
</dbReference>
<dbReference type="Pfam" id="PF05729">
    <property type="entry name" value="NACHT"/>
    <property type="match status" value="1"/>
</dbReference>
<evidence type="ECO:0000259" key="3">
    <source>
        <dbReference type="Pfam" id="PF03781"/>
    </source>
</evidence>
<comment type="caution">
    <text evidence="5">The sequence shown here is derived from an EMBL/GenBank/DDBJ whole genome shotgun (WGS) entry which is preliminary data.</text>
</comment>
<evidence type="ECO:0000259" key="2">
    <source>
        <dbReference type="Pfam" id="PF00149"/>
    </source>
</evidence>
<feature type="compositionally biased region" description="Basic and acidic residues" evidence="1">
    <location>
        <begin position="402"/>
        <end position="427"/>
    </location>
</feature>
<dbReference type="InterPro" id="IPR042095">
    <property type="entry name" value="SUMF_sf"/>
</dbReference>